<organism evidence="1 2">
    <name type="scientific">Tegillarca granosa</name>
    <name type="common">Malaysian cockle</name>
    <name type="synonym">Anadara granosa</name>
    <dbReference type="NCBI Taxonomy" id="220873"/>
    <lineage>
        <taxon>Eukaryota</taxon>
        <taxon>Metazoa</taxon>
        <taxon>Spiralia</taxon>
        <taxon>Lophotrochozoa</taxon>
        <taxon>Mollusca</taxon>
        <taxon>Bivalvia</taxon>
        <taxon>Autobranchia</taxon>
        <taxon>Pteriomorphia</taxon>
        <taxon>Arcoida</taxon>
        <taxon>Arcoidea</taxon>
        <taxon>Arcidae</taxon>
        <taxon>Tegillarca</taxon>
    </lineage>
</organism>
<dbReference type="Proteomes" id="UP001217089">
    <property type="component" value="Unassembled WGS sequence"/>
</dbReference>
<comment type="caution">
    <text evidence="1">The sequence shown here is derived from an EMBL/GenBank/DDBJ whole genome shotgun (WGS) entry which is preliminary data.</text>
</comment>
<protein>
    <submittedName>
        <fullName evidence="1">Uncharacterized protein</fullName>
    </submittedName>
</protein>
<keyword evidence="2" id="KW-1185">Reference proteome</keyword>
<evidence type="ECO:0000313" key="1">
    <source>
        <dbReference type="EMBL" id="KAJ8301450.1"/>
    </source>
</evidence>
<accession>A0ABQ9ED63</accession>
<sequence>MKNDLSPPYLCNLVPLPHHEIHSHNTQGSQNFQSILCRTSFYFNSFLPSVIRNWNDVPNDVKNNILYLSFKNSISTSCKVPFYYNCRSRLGQILHARLRLECSSLQCHLFNRNLVNNPYCRCGLVENAKHFLLFWKIYSHIRLRTIYLLPYVLSINKLLYGDPMLSQQQNTEIFLSVQEFIIQSKRYKT</sequence>
<evidence type="ECO:0000313" key="2">
    <source>
        <dbReference type="Proteomes" id="UP001217089"/>
    </source>
</evidence>
<gene>
    <name evidence="1" type="ORF">KUTeg_020437</name>
</gene>
<dbReference type="EMBL" id="JARBDR010000918">
    <property type="protein sequence ID" value="KAJ8301450.1"/>
    <property type="molecule type" value="Genomic_DNA"/>
</dbReference>
<proteinExistence type="predicted"/>
<reference evidence="1 2" key="1">
    <citation type="submission" date="2022-12" db="EMBL/GenBank/DDBJ databases">
        <title>Chromosome-level genome of Tegillarca granosa.</title>
        <authorList>
            <person name="Kim J."/>
        </authorList>
    </citation>
    <scope>NUCLEOTIDE SEQUENCE [LARGE SCALE GENOMIC DNA]</scope>
    <source>
        <strain evidence="1">Teg-2019</strain>
        <tissue evidence="1">Adductor muscle</tissue>
    </source>
</reference>
<name>A0ABQ9ED63_TEGGR</name>